<dbReference type="NCBIfam" id="TIGR00051">
    <property type="entry name" value="YbgC/FadM family acyl-CoA thioesterase"/>
    <property type="match status" value="1"/>
</dbReference>
<dbReference type="GO" id="GO:0047617">
    <property type="term" value="F:fatty acyl-CoA hydrolase activity"/>
    <property type="evidence" value="ECO:0007669"/>
    <property type="project" value="TreeGrafter"/>
</dbReference>
<reference evidence="4 5" key="1">
    <citation type="submission" date="2017-10" db="EMBL/GenBank/DDBJ databases">
        <title>Frigbacter circumglobatus gen. nov. sp. nov., isolated from sediment cultured in situ.</title>
        <authorList>
            <person name="Zhao Z."/>
        </authorList>
    </citation>
    <scope>NUCLEOTIDE SEQUENCE [LARGE SCALE GENOMIC DNA]</scope>
    <source>
        <strain evidence="4 5">ZYL</strain>
    </source>
</reference>
<organism evidence="4 5">
    <name type="scientific">Paremcibacter congregatus</name>
    <dbReference type="NCBI Taxonomy" id="2043170"/>
    <lineage>
        <taxon>Bacteria</taxon>
        <taxon>Pseudomonadati</taxon>
        <taxon>Pseudomonadota</taxon>
        <taxon>Alphaproteobacteria</taxon>
        <taxon>Emcibacterales</taxon>
        <taxon>Emcibacteraceae</taxon>
        <taxon>Paremcibacter</taxon>
    </lineage>
</organism>
<sequence>MAELSPHSGIIKDREHILPLRVYYEDTDAGGIVYYANYLKYMERGRSDMLRGLSINQADMLKFLDPDDIKFVVIRAEVDYVKPARLDDEITVHTSVSELGNASLVMAQDVRRDGEVLARGVVKAAALNQNDRPARLPGDVRDKLKKIVKVEDS</sequence>
<dbReference type="SUPFAM" id="SSF54637">
    <property type="entry name" value="Thioesterase/thiol ester dehydrase-isomerase"/>
    <property type="match status" value="1"/>
</dbReference>
<evidence type="ECO:0000259" key="3">
    <source>
        <dbReference type="Pfam" id="PF03061"/>
    </source>
</evidence>
<dbReference type="PIRSF" id="PIRSF003230">
    <property type="entry name" value="YbgC"/>
    <property type="match status" value="1"/>
</dbReference>
<dbReference type="AlphaFoldDB" id="A0A2G4YU38"/>
<comment type="caution">
    <text evidence="4">The sequence shown here is derived from an EMBL/GenBank/DDBJ whole genome shotgun (WGS) entry which is preliminary data.</text>
</comment>
<name>A0A2G4YU38_9PROT</name>
<dbReference type="PANTHER" id="PTHR31793">
    <property type="entry name" value="4-HYDROXYBENZOYL-COA THIOESTERASE FAMILY MEMBER"/>
    <property type="match status" value="1"/>
</dbReference>
<dbReference type="InterPro" id="IPR029069">
    <property type="entry name" value="HotDog_dom_sf"/>
</dbReference>
<evidence type="ECO:0000256" key="2">
    <source>
        <dbReference type="ARBA" id="ARBA00022801"/>
    </source>
</evidence>
<accession>A0A2G4YU38</accession>
<feature type="domain" description="Thioesterase" evidence="3">
    <location>
        <begin position="30"/>
        <end position="116"/>
    </location>
</feature>
<dbReference type="RefSeq" id="WP_099471335.1">
    <property type="nucleotide sequence ID" value="NZ_CP041025.1"/>
</dbReference>
<evidence type="ECO:0000313" key="5">
    <source>
        <dbReference type="Proteomes" id="UP000229730"/>
    </source>
</evidence>
<dbReference type="PANTHER" id="PTHR31793:SF37">
    <property type="entry name" value="ACYL-COA THIOESTER HYDROLASE YBGC"/>
    <property type="match status" value="1"/>
</dbReference>
<dbReference type="InterPro" id="IPR050563">
    <property type="entry name" value="4-hydroxybenzoyl-CoA_TE"/>
</dbReference>
<dbReference type="InterPro" id="IPR006683">
    <property type="entry name" value="Thioestr_dom"/>
</dbReference>
<dbReference type="FunFam" id="3.10.129.10:FF:000004">
    <property type="entry name" value="Tol-pal system-associated acyl-CoA thioesterase"/>
    <property type="match status" value="1"/>
</dbReference>
<dbReference type="InParanoid" id="A0A2G4YU38"/>
<dbReference type="EMBL" id="PDEM01000009">
    <property type="protein sequence ID" value="PHZ85750.1"/>
    <property type="molecule type" value="Genomic_DNA"/>
</dbReference>
<protein>
    <submittedName>
        <fullName evidence="4">Tol-pal system-associated acyl-CoA thioesterase</fullName>
    </submittedName>
</protein>
<dbReference type="OrthoDB" id="9808429at2"/>
<dbReference type="Proteomes" id="UP000229730">
    <property type="component" value="Unassembled WGS sequence"/>
</dbReference>
<evidence type="ECO:0000256" key="1">
    <source>
        <dbReference type="ARBA" id="ARBA00005953"/>
    </source>
</evidence>
<dbReference type="FunCoup" id="A0A2G4YU38">
    <property type="interactions" value="182"/>
</dbReference>
<keyword evidence="5" id="KW-1185">Reference proteome</keyword>
<dbReference type="InterPro" id="IPR006684">
    <property type="entry name" value="YbgC/YbaW"/>
</dbReference>
<comment type="similarity">
    <text evidence="1">Belongs to the 4-hydroxybenzoyl-CoA thioesterase family.</text>
</comment>
<dbReference type="Pfam" id="PF03061">
    <property type="entry name" value="4HBT"/>
    <property type="match status" value="1"/>
</dbReference>
<proteinExistence type="inferred from homology"/>
<dbReference type="Gene3D" id="3.10.129.10">
    <property type="entry name" value="Hotdog Thioesterase"/>
    <property type="match status" value="1"/>
</dbReference>
<keyword evidence="2" id="KW-0378">Hydrolase</keyword>
<dbReference type="CDD" id="cd00586">
    <property type="entry name" value="4HBT"/>
    <property type="match status" value="1"/>
</dbReference>
<dbReference type="NCBIfam" id="TIGR02799">
    <property type="entry name" value="thio_ybgC"/>
    <property type="match status" value="1"/>
</dbReference>
<gene>
    <name evidence="4" type="primary">ybgC</name>
    <name evidence="4" type="ORF">CRD36_03450</name>
</gene>
<evidence type="ECO:0000313" key="4">
    <source>
        <dbReference type="EMBL" id="PHZ85750.1"/>
    </source>
</evidence>
<dbReference type="InterPro" id="IPR014166">
    <property type="entry name" value="Tol-Pal_acyl-CoA_thioesterase"/>
</dbReference>